<dbReference type="InterPro" id="IPR011011">
    <property type="entry name" value="Znf_FYVE_PHD"/>
</dbReference>
<evidence type="ECO:0000256" key="2">
    <source>
        <dbReference type="ARBA" id="ARBA00022771"/>
    </source>
</evidence>
<dbReference type="InterPro" id="IPR050701">
    <property type="entry name" value="Histone_Mod_Regulator"/>
</dbReference>
<dbReference type="CDD" id="cd15563">
    <property type="entry name" value="PHD3_PHF14"/>
    <property type="match status" value="1"/>
</dbReference>
<evidence type="ECO:0000259" key="8">
    <source>
        <dbReference type="PROSITE" id="PS50016"/>
    </source>
</evidence>
<accession>A0ABR1B591</accession>
<keyword evidence="7" id="KW-0812">Transmembrane</keyword>
<dbReference type="InterPro" id="IPR013083">
    <property type="entry name" value="Znf_RING/FYVE/PHD"/>
</dbReference>
<dbReference type="Gene3D" id="2.30.30.1150">
    <property type="match status" value="1"/>
</dbReference>
<dbReference type="SMART" id="SM00249">
    <property type="entry name" value="PHD"/>
    <property type="match status" value="4"/>
</dbReference>
<reference evidence="10 11" key="1">
    <citation type="submission" date="2023-09" db="EMBL/GenBank/DDBJ databases">
        <title>Genomes of two closely related lineages of the louse Polyplax serrata with different host specificities.</title>
        <authorList>
            <person name="Martinu J."/>
            <person name="Tarabai H."/>
            <person name="Stefka J."/>
            <person name="Hypsa V."/>
        </authorList>
    </citation>
    <scope>NUCLEOTIDE SEQUENCE [LARGE SCALE GENOMIC DNA]</scope>
    <source>
        <strain evidence="10">98ZLc_SE</strain>
    </source>
</reference>
<feature type="region of interest" description="Disordered" evidence="6">
    <location>
        <begin position="723"/>
        <end position="750"/>
    </location>
</feature>
<evidence type="ECO:0000259" key="9">
    <source>
        <dbReference type="PROSITE" id="PS51805"/>
    </source>
</evidence>
<keyword evidence="1" id="KW-0479">Metal-binding</keyword>
<evidence type="ECO:0008006" key="12">
    <source>
        <dbReference type="Google" id="ProtNLM"/>
    </source>
</evidence>
<evidence type="ECO:0000313" key="10">
    <source>
        <dbReference type="EMBL" id="KAK6634068.1"/>
    </source>
</evidence>
<evidence type="ECO:0000256" key="1">
    <source>
        <dbReference type="ARBA" id="ARBA00022723"/>
    </source>
</evidence>
<dbReference type="CDD" id="cd15561">
    <property type="entry name" value="PHD1_PHF14"/>
    <property type="match status" value="1"/>
</dbReference>
<dbReference type="PANTHER" id="PTHR13793">
    <property type="entry name" value="PHD FINGER PROTEINS"/>
    <property type="match status" value="1"/>
</dbReference>
<evidence type="ECO:0000256" key="5">
    <source>
        <dbReference type="SAM" id="Coils"/>
    </source>
</evidence>
<feature type="region of interest" description="Disordered" evidence="6">
    <location>
        <begin position="1"/>
        <end position="78"/>
    </location>
</feature>
<evidence type="ECO:0000256" key="4">
    <source>
        <dbReference type="PROSITE-ProRule" id="PRU00146"/>
    </source>
</evidence>
<dbReference type="PROSITE" id="PS50016">
    <property type="entry name" value="ZF_PHD_2"/>
    <property type="match status" value="3"/>
</dbReference>
<evidence type="ECO:0000256" key="3">
    <source>
        <dbReference type="ARBA" id="ARBA00022833"/>
    </source>
</evidence>
<feature type="compositionally biased region" description="Basic and acidic residues" evidence="6">
    <location>
        <begin position="32"/>
        <end position="42"/>
    </location>
</feature>
<dbReference type="PROSITE" id="PS51805">
    <property type="entry name" value="EPHD"/>
    <property type="match status" value="1"/>
</dbReference>
<dbReference type="SUPFAM" id="SSF57903">
    <property type="entry name" value="FYVE/PHD zinc finger"/>
    <property type="match status" value="3"/>
</dbReference>
<feature type="compositionally biased region" description="Acidic residues" evidence="6">
    <location>
        <begin position="43"/>
        <end position="54"/>
    </location>
</feature>
<feature type="domain" description="PHD-type" evidence="8">
    <location>
        <begin position="109"/>
        <end position="169"/>
    </location>
</feature>
<feature type="compositionally biased region" description="Basic residues" evidence="6">
    <location>
        <begin position="654"/>
        <end position="665"/>
    </location>
</feature>
<feature type="domain" description="PHD-type" evidence="8">
    <location>
        <begin position="561"/>
        <end position="615"/>
    </location>
</feature>
<feature type="region of interest" description="Disordered" evidence="6">
    <location>
        <begin position="648"/>
        <end position="692"/>
    </location>
</feature>
<evidence type="ECO:0000256" key="7">
    <source>
        <dbReference type="SAM" id="Phobius"/>
    </source>
</evidence>
<dbReference type="Gene3D" id="3.30.40.10">
    <property type="entry name" value="Zinc/RING finger domain, C3HC4 (zinc finger)"/>
    <property type="match status" value="3"/>
</dbReference>
<feature type="transmembrane region" description="Helical" evidence="7">
    <location>
        <begin position="833"/>
        <end position="852"/>
    </location>
</feature>
<keyword evidence="3" id="KW-0862">Zinc</keyword>
<feature type="domain" description="PHD-type" evidence="9">
    <location>
        <begin position="172"/>
        <end position="290"/>
    </location>
</feature>
<proteinExistence type="predicted"/>
<gene>
    <name evidence="10" type="ORF">RUM44_004676</name>
</gene>
<keyword evidence="2 4" id="KW-0863">Zinc-finger</keyword>
<feature type="compositionally biased region" description="Basic residues" evidence="6">
    <location>
        <begin position="676"/>
        <end position="685"/>
    </location>
</feature>
<dbReference type="PANTHER" id="PTHR13793:SF150">
    <property type="entry name" value="PHD FINGER PROTEIN 14"/>
    <property type="match status" value="1"/>
</dbReference>
<feature type="coiled-coil region" evidence="5">
    <location>
        <begin position="424"/>
        <end position="475"/>
    </location>
</feature>
<dbReference type="InterPro" id="IPR001965">
    <property type="entry name" value="Znf_PHD"/>
</dbReference>
<keyword evidence="11" id="KW-1185">Reference proteome</keyword>
<name>A0ABR1B591_POLSC</name>
<organism evidence="10 11">
    <name type="scientific">Polyplax serrata</name>
    <name type="common">Common mouse louse</name>
    <dbReference type="NCBI Taxonomy" id="468196"/>
    <lineage>
        <taxon>Eukaryota</taxon>
        <taxon>Metazoa</taxon>
        <taxon>Ecdysozoa</taxon>
        <taxon>Arthropoda</taxon>
        <taxon>Hexapoda</taxon>
        <taxon>Insecta</taxon>
        <taxon>Pterygota</taxon>
        <taxon>Neoptera</taxon>
        <taxon>Paraneoptera</taxon>
        <taxon>Psocodea</taxon>
        <taxon>Troctomorpha</taxon>
        <taxon>Phthiraptera</taxon>
        <taxon>Anoplura</taxon>
        <taxon>Polyplacidae</taxon>
        <taxon>Polyplax</taxon>
    </lineage>
</organism>
<dbReference type="InterPro" id="IPR019787">
    <property type="entry name" value="Znf_PHD-finger"/>
</dbReference>
<dbReference type="InterPro" id="IPR034732">
    <property type="entry name" value="EPHD"/>
</dbReference>
<evidence type="ECO:0000313" key="11">
    <source>
        <dbReference type="Proteomes" id="UP001359485"/>
    </source>
</evidence>
<feature type="compositionally biased region" description="Polar residues" evidence="6">
    <location>
        <begin position="741"/>
        <end position="750"/>
    </location>
</feature>
<feature type="compositionally biased region" description="Basic and acidic residues" evidence="6">
    <location>
        <begin position="1"/>
        <end position="10"/>
    </location>
</feature>
<feature type="region of interest" description="Disordered" evidence="6">
    <location>
        <begin position="529"/>
        <end position="554"/>
    </location>
</feature>
<dbReference type="CDD" id="cd15674">
    <property type="entry name" value="ePHD_PHF14"/>
    <property type="match status" value="1"/>
</dbReference>
<keyword evidence="7" id="KW-0472">Membrane</keyword>
<dbReference type="PROSITE" id="PS01359">
    <property type="entry name" value="ZF_PHD_1"/>
    <property type="match status" value="2"/>
</dbReference>
<dbReference type="Pfam" id="PF13832">
    <property type="entry name" value="zf-HC5HC2H_2"/>
    <property type="match status" value="1"/>
</dbReference>
<comment type="caution">
    <text evidence="10">The sequence shown here is derived from an EMBL/GenBank/DDBJ whole genome shotgun (WGS) entry which is preliminary data.</text>
</comment>
<protein>
    <recommendedName>
        <fullName evidence="12">PHD finger protein 14</fullName>
    </recommendedName>
</protein>
<keyword evidence="7" id="KW-1133">Transmembrane helix</keyword>
<sequence length="873" mass="98409">MNSYEREPSKRKIKPPSQPLLDLEFGESSDDSDFKIDDIHDGSDDDSFVSDDENGTDKSSTSDNDNDEEGDETDIPDLMNKCNAATEKTITDLLQQAQSQFENKSTEGMLICCACLGDRSDHINEIVECDSCGVTVHEGCYGVSDSLSISSTESLCPTEPWFCEACRAGVTNPSCELCPNKGGIFKATDVGRWVHLVCALYVPGVAFGEVEGLTNVTLFEMPYSKWGAKSCVLCEDERLASTGVNIGCDAGMCRTFFHVTCAQREGLLSEAHSEEVDQADPFYAHCKLHTDKSLMKRRKRNYIVMQYNNRKKALDHAGGENKESTEALRIQRKLAKKRAKYLYLKKNAPQPWVPTQKMPRLLTTSASVCLELWRKAELMGIDSVASESKEARAAVLSDISKKWHIPPAFSFEFTGYFLDRNNRIPAMKKNLEDLLEANKKLTEEQNELKKKYEEALQLKQEVEDNNTNLKKAIEKHHNFIQYVLPGKRLPLVDDLMTHPWTPHPPSTMMVPTAAALKAGVGYPIARTNYKGQQQQQTERKIPTRTEPVSKPDCPLSPPLTSHECGICRSNHDQHLLAKCDTCHLYYHLGCLNPPLARMPKKTKQMGWQCSECDKESGNSEMEDVEAPRKLRYSKEDARARSISESMDEKLAILKSRRDKKRRREKHERYSPEPLGAKKHKKKKKTSKVDNLPRIKIKIKAIPNPMGEGVSSENTQMFVASSDLDMDPLSLPPPEPQPADGTKSQQPTNQTSQCATCGQIDENKNLVMCDECQKCFHFGCLDPPLKKSPKMRGYSWHCADCDPTGIVLCIGFGTLGMKTMCMITLNAGIYNKDWWTGISYNFGGFLILTYFLIRRDFFQRKKCSRCFGDDFKVD</sequence>
<dbReference type="EMBL" id="JAWJWF010000004">
    <property type="protein sequence ID" value="KAK6634068.1"/>
    <property type="molecule type" value="Genomic_DNA"/>
</dbReference>
<evidence type="ECO:0000256" key="6">
    <source>
        <dbReference type="SAM" id="MobiDB-lite"/>
    </source>
</evidence>
<feature type="domain" description="PHD-type" evidence="8">
    <location>
        <begin position="750"/>
        <end position="803"/>
    </location>
</feature>
<dbReference type="Proteomes" id="UP001359485">
    <property type="component" value="Unassembled WGS sequence"/>
</dbReference>
<keyword evidence="5" id="KW-0175">Coiled coil</keyword>
<dbReference type="InterPro" id="IPR019786">
    <property type="entry name" value="Zinc_finger_PHD-type_CS"/>
</dbReference>
<dbReference type="CDD" id="cd15562">
    <property type="entry name" value="PHD2_PHF14"/>
    <property type="match status" value="1"/>
</dbReference>
<dbReference type="Pfam" id="PF00628">
    <property type="entry name" value="PHD"/>
    <property type="match status" value="2"/>
</dbReference>
<feature type="compositionally biased region" description="Basic and acidic residues" evidence="6">
    <location>
        <begin position="537"/>
        <end position="549"/>
    </location>
</feature>
<feature type="compositionally biased region" description="Acidic residues" evidence="6">
    <location>
        <begin position="64"/>
        <end position="75"/>
    </location>
</feature>